<dbReference type="PROSITE" id="PS50850">
    <property type="entry name" value="MFS"/>
    <property type="match status" value="1"/>
</dbReference>
<feature type="transmembrane region" description="Helical" evidence="5">
    <location>
        <begin position="339"/>
        <end position="364"/>
    </location>
</feature>
<organism evidence="7 8">
    <name type="scientific">Methylocella tundrae</name>
    <dbReference type="NCBI Taxonomy" id="227605"/>
    <lineage>
        <taxon>Bacteria</taxon>
        <taxon>Pseudomonadati</taxon>
        <taxon>Pseudomonadota</taxon>
        <taxon>Alphaproteobacteria</taxon>
        <taxon>Hyphomicrobiales</taxon>
        <taxon>Beijerinckiaceae</taxon>
        <taxon>Methylocella</taxon>
    </lineage>
</organism>
<feature type="transmembrane region" description="Helical" evidence="5">
    <location>
        <begin position="101"/>
        <end position="123"/>
    </location>
</feature>
<evidence type="ECO:0000313" key="7">
    <source>
        <dbReference type="EMBL" id="VTZ52419.1"/>
    </source>
</evidence>
<dbReference type="GO" id="GO:0022857">
    <property type="term" value="F:transmembrane transporter activity"/>
    <property type="evidence" value="ECO:0007669"/>
    <property type="project" value="InterPro"/>
</dbReference>
<dbReference type="GO" id="GO:0016020">
    <property type="term" value="C:membrane"/>
    <property type="evidence" value="ECO:0007669"/>
    <property type="project" value="UniProtKB-SubCell"/>
</dbReference>
<feature type="transmembrane region" description="Helical" evidence="5">
    <location>
        <begin position="159"/>
        <end position="183"/>
    </location>
</feature>
<keyword evidence="2 5" id="KW-0812">Transmembrane</keyword>
<evidence type="ECO:0000256" key="5">
    <source>
        <dbReference type="SAM" id="Phobius"/>
    </source>
</evidence>
<accession>A0A8B6MD39</accession>
<dbReference type="AlphaFoldDB" id="A0A8B6MD39"/>
<dbReference type="Proteomes" id="UP000485880">
    <property type="component" value="Unassembled WGS sequence"/>
</dbReference>
<dbReference type="RefSeq" id="WP_174514002.1">
    <property type="nucleotide sequence ID" value="NZ_CABFMQ020000142.1"/>
</dbReference>
<feature type="transmembrane region" description="Helical" evidence="5">
    <location>
        <begin position="281"/>
        <end position="298"/>
    </location>
</feature>
<dbReference type="InterPro" id="IPR020846">
    <property type="entry name" value="MFS_dom"/>
</dbReference>
<sequence>MHNETSLDALNFFLADVREGLGPYLAIYLLTERHWPEDRIGLVMTIAGLAGIIAQTPAGALTDVSRAKRAIIIAAALVVTGASIILPYMTSFVLVAGSQAAAGAAGVFFAPAIAAITLGLMGQKQFTRRIGRNESFNHAGNAFLAAVAGASAWKFGLMVVFYLMAVMALLSIASVLAVNAKAIDHDRARGLRNGDSKSHDRPSAFKTLLTCKGLLVFCLCCVTFHLANAAMLPLVGQKLALEDKNQGTALMSACIVAAQIVMVPMAALVGRKADSWGRKPLFLAAFAILPLRGFLYTLSDDRYWLVAVQTLDGVGAGLYGALFVIVVADLTRGGGHFNLAQGAVITAQGVGAALSTSLAGFIVVRAGYSAAFLALGAIAAFGFLLYLFGMPETIEADRGEGEKLPAPVPAQ</sequence>
<comment type="caution">
    <text evidence="7">The sequence shown here is derived from an EMBL/GenBank/DDBJ whole genome shotgun (WGS) entry which is preliminary data.</text>
</comment>
<feature type="transmembrane region" description="Helical" evidence="5">
    <location>
        <begin position="204"/>
        <end position="227"/>
    </location>
</feature>
<gene>
    <name evidence="7" type="ORF">MPC4_80090</name>
</gene>
<name>A0A8B6MD39_METTU</name>
<feature type="transmembrane region" description="Helical" evidence="5">
    <location>
        <begin position="247"/>
        <end position="269"/>
    </location>
</feature>
<comment type="subcellular location">
    <subcellularLocation>
        <location evidence="1">Membrane</location>
        <topology evidence="1">Multi-pass membrane protein</topology>
    </subcellularLocation>
</comment>
<dbReference type="Gene3D" id="1.20.1250.20">
    <property type="entry name" value="MFS general substrate transporter like domains"/>
    <property type="match status" value="2"/>
</dbReference>
<dbReference type="PANTHER" id="PTHR23539:SF1">
    <property type="entry name" value="MAJOR FACILITATOR SUPERFAMILY (MFS) PROFILE DOMAIN-CONTAINING PROTEIN"/>
    <property type="match status" value="1"/>
</dbReference>
<feature type="transmembrane region" description="Helical" evidence="5">
    <location>
        <begin position="40"/>
        <end position="58"/>
    </location>
</feature>
<evidence type="ECO:0000256" key="3">
    <source>
        <dbReference type="ARBA" id="ARBA00022989"/>
    </source>
</evidence>
<evidence type="ECO:0000256" key="2">
    <source>
        <dbReference type="ARBA" id="ARBA00022692"/>
    </source>
</evidence>
<keyword evidence="8" id="KW-1185">Reference proteome</keyword>
<evidence type="ECO:0000259" key="6">
    <source>
        <dbReference type="PROSITE" id="PS50850"/>
    </source>
</evidence>
<dbReference type="PROSITE" id="PS00216">
    <property type="entry name" value="SUGAR_TRANSPORT_1"/>
    <property type="match status" value="1"/>
</dbReference>
<dbReference type="InterPro" id="IPR005829">
    <property type="entry name" value="Sugar_transporter_CS"/>
</dbReference>
<dbReference type="PANTHER" id="PTHR23539">
    <property type="entry name" value="MFS TRANSPORTER"/>
    <property type="match status" value="1"/>
</dbReference>
<evidence type="ECO:0000256" key="1">
    <source>
        <dbReference type="ARBA" id="ARBA00004141"/>
    </source>
</evidence>
<evidence type="ECO:0000313" key="8">
    <source>
        <dbReference type="Proteomes" id="UP000485880"/>
    </source>
</evidence>
<keyword evidence="3 5" id="KW-1133">Transmembrane helix</keyword>
<dbReference type="SUPFAM" id="SSF103473">
    <property type="entry name" value="MFS general substrate transporter"/>
    <property type="match status" value="1"/>
</dbReference>
<keyword evidence="4 5" id="KW-0472">Membrane</keyword>
<evidence type="ECO:0000256" key="4">
    <source>
        <dbReference type="ARBA" id="ARBA00023136"/>
    </source>
</evidence>
<proteinExistence type="predicted"/>
<dbReference type="Pfam" id="PF07690">
    <property type="entry name" value="MFS_1"/>
    <property type="match status" value="1"/>
</dbReference>
<feature type="transmembrane region" description="Helical" evidence="5">
    <location>
        <begin position="370"/>
        <end position="388"/>
    </location>
</feature>
<protein>
    <recommendedName>
        <fullName evidence="6">Major facilitator superfamily (MFS) profile domain-containing protein</fullName>
    </recommendedName>
</protein>
<dbReference type="InterPro" id="IPR011701">
    <property type="entry name" value="MFS"/>
</dbReference>
<reference evidence="7 8" key="1">
    <citation type="submission" date="2019-05" db="EMBL/GenBank/DDBJ databases">
        <authorList>
            <person name="Farhan Ul Haque M."/>
        </authorList>
    </citation>
    <scope>NUCLEOTIDE SEQUENCE [LARGE SCALE GENOMIC DNA]</scope>
    <source>
        <strain evidence="7">2</strain>
    </source>
</reference>
<feature type="transmembrane region" description="Helical" evidence="5">
    <location>
        <begin position="70"/>
        <end position="89"/>
    </location>
</feature>
<dbReference type="InterPro" id="IPR036259">
    <property type="entry name" value="MFS_trans_sf"/>
</dbReference>
<feature type="transmembrane region" description="Helical" evidence="5">
    <location>
        <begin position="304"/>
        <end position="327"/>
    </location>
</feature>
<dbReference type="EMBL" id="CABFMQ020000142">
    <property type="protein sequence ID" value="VTZ52419.1"/>
    <property type="molecule type" value="Genomic_DNA"/>
</dbReference>
<feature type="domain" description="Major facilitator superfamily (MFS) profile" evidence="6">
    <location>
        <begin position="157"/>
        <end position="411"/>
    </location>
</feature>